<dbReference type="PANTHER" id="PTHR45753:SF3">
    <property type="entry name" value="ORNITHINE TRANSCARBAMYLASE, MITOCHONDRIAL"/>
    <property type="match status" value="1"/>
</dbReference>
<dbReference type="Pfam" id="PF00185">
    <property type="entry name" value="OTCace"/>
    <property type="match status" value="1"/>
</dbReference>
<evidence type="ECO:0000313" key="10">
    <source>
        <dbReference type="Proteomes" id="UP000694888"/>
    </source>
</evidence>
<dbReference type="InterPro" id="IPR006130">
    <property type="entry name" value="Asp/Orn_carbamoylTrfase"/>
</dbReference>
<dbReference type="RefSeq" id="XP_005108220.1">
    <property type="nucleotide sequence ID" value="XM_005108163.3"/>
</dbReference>
<keyword evidence="10" id="KW-1185">Reference proteome</keyword>
<proteinExistence type="inferred from homology"/>
<dbReference type="PRINTS" id="PR00100">
    <property type="entry name" value="AOTCASE"/>
</dbReference>
<comment type="pathway">
    <text evidence="1">Nitrogen metabolism; urea cycle; L-citrulline from L-ornithine and carbamoyl phosphate: step 1/1.</text>
</comment>
<evidence type="ECO:0000256" key="1">
    <source>
        <dbReference type="ARBA" id="ARBA00004695"/>
    </source>
</evidence>
<accession>A0ABM0K401</accession>
<comment type="similarity">
    <text evidence="2">Belongs to the aspartate/ornithine carbamoyltransferase superfamily. OTCase family.</text>
</comment>
<evidence type="ECO:0000256" key="2">
    <source>
        <dbReference type="ARBA" id="ARBA00007805"/>
    </source>
</evidence>
<feature type="compositionally biased region" description="Low complexity" evidence="7">
    <location>
        <begin position="45"/>
        <end position="55"/>
    </location>
</feature>
<keyword evidence="5 6" id="KW-0808">Transferase</keyword>
<evidence type="ECO:0000313" key="11">
    <source>
        <dbReference type="RefSeq" id="XP_005108220.1"/>
    </source>
</evidence>
<protein>
    <recommendedName>
        <fullName evidence="4">ornithine carbamoyltransferase</fullName>
        <ecNumber evidence="4">2.1.3.3</ecNumber>
    </recommendedName>
</protein>
<dbReference type="InterPro" id="IPR002292">
    <property type="entry name" value="Orn/put_carbamltrans"/>
</dbReference>
<gene>
    <name evidence="11" type="primary">LOC101853883</name>
</gene>
<name>A0ABM0K401_APLCA</name>
<feature type="domain" description="Aspartate/ornithine carbamoyltransferase carbamoyl-P binding" evidence="9">
    <location>
        <begin position="113"/>
        <end position="254"/>
    </location>
</feature>
<feature type="compositionally biased region" description="Polar residues" evidence="7">
    <location>
        <begin position="26"/>
        <end position="35"/>
    </location>
</feature>
<feature type="domain" description="Aspartate/ornithine carbamoyltransferase Asp/Orn-binding" evidence="8">
    <location>
        <begin position="261"/>
        <end position="414"/>
    </location>
</feature>
<dbReference type="InterPro" id="IPR006131">
    <property type="entry name" value="Asp_carbamoyltransf_Asp/Orn-bd"/>
</dbReference>
<dbReference type="InterPro" id="IPR006132">
    <property type="entry name" value="Asp/Orn_carbamoyltranf_P-bd"/>
</dbReference>
<evidence type="ECO:0000259" key="9">
    <source>
        <dbReference type="Pfam" id="PF02729"/>
    </source>
</evidence>
<dbReference type="Pfam" id="PF02729">
    <property type="entry name" value="OTCace_N"/>
    <property type="match status" value="1"/>
</dbReference>
<dbReference type="Gene3D" id="3.40.50.1370">
    <property type="entry name" value="Aspartate/ornithine carbamoyltransferase"/>
    <property type="match status" value="2"/>
</dbReference>
<feature type="region of interest" description="Disordered" evidence="7">
    <location>
        <begin position="25"/>
        <end position="55"/>
    </location>
</feature>
<dbReference type="InterPro" id="IPR036901">
    <property type="entry name" value="Asp/Orn_carbamoylTrfase_sf"/>
</dbReference>
<dbReference type="SUPFAM" id="SSF53671">
    <property type="entry name" value="Aspartate/ornithine carbamoyltransferase"/>
    <property type="match status" value="1"/>
</dbReference>
<dbReference type="Proteomes" id="UP000694888">
    <property type="component" value="Unplaced"/>
</dbReference>
<evidence type="ECO:0000256" key="5">
    <source>
        <dbReference type="ARBA" id="ARBA00022679"/>
    </source>
</evidence>
<comment type="subunit">
    <text evidence="3">Homotrimer.</text>
</comment>
<dbReference type="PRINTS" id="PR00102">
    <property type="entry name" value="OTCASE"/>
</dbReference>
<reference evidence="11" key="1">
    <citation type="submission" date="2025-08" db="UniProtKB">
        <authorList>
            <consortium name="RefSeq"/>
        </authorList>
    </citation>
    <scope>IDENTIFICATION</scope>
</reference>
<evidence type="ECO:0000259" key="8">
    <source>
        <dbReference type="Pfam" id="PF00185"/>
    </source>
</evidence>
<evidence type="ECO:0000256" key="7">
    <source>
        <dbReference type="SAM" id="MobiDB-lite"/>
    </source>
</evidence>
<evidence type="ECO:0000256" key="3">
    <source>
        <dbReference type="ARBA" id="ARBA00011233"/>
    </source>
</evidence>
<evidence type="ECO:0000256" key="4">
    <source>
        <dbReference type="ARBA" id="ARBA00013007"/>
    </source>
</evidence>
<sequence>MNFLHRVLLKAPSASCSHKLLLRTSARASSKSSQNDPPPARESQSDSASSSTSSSNIDAFSIMRGKFSPDFAKKAMLKKESLTSILRPKTSKIELTPDSGEEKTKPKRFLVGRDFLSLKHFGKDEIHQFLWTAKDLKTRIKDNGEVLQPLTGKTAALVFEKDDTASRLNAELGLARLGGQAAYFNASDLHLDGKENWKDSARLLAGAADLIIVGAGKQEVLEEVANESTVPVVTGMSDLLQPLQVLAYFVTLQEYFGYLRGLKIAWIGDGNSVLNSLLYGCARLGIDLNTATPVGYEPDTDVMLDAMKISGQTGASFLIGNDPLQAVYRADAIIADSWTKPGADDENIKKRIKDFAGFGVNRKMMKEAGGEWVFLHSLPRRPHEVTDDIYYGQESLVWRAAENRLWITMAVMLHLFQPYSPTTPKPKYVRG</sequence>
<dbReference type="GeneID" id="101853883"/>
<dbReference type="EC" id="2.1.3.3" evidence="4"/>
<evidence type="ECO:0000256" key="6">
    <source>
        <dbReference type="RuleBase" id="RU003634"/>
    </source>
</evidence>
<dbReference type="PANTHER" id="PTHR45753">
    <property type="entry name" value="ORNITHINE CARBAMOYLTRANSFERASE, MITOCHONDRIAL"/>
    <property type="match status" value="1"/>
</dbReference>
<organism evidence="10 11">
    <name type="scientific">Aplysia californica</name>
    <name type="common">California sea hare</name>
    <dbReference type="NCBI Taxonomy" id="6500"/>
    <lineage>
        <taxon>Eukaryota</taxon>
        <taxon>Metazoa</taxon>
        <taxon>Spiralia</taxon>
        <taxon>Lophotrochozoa</taxon>
        <taxon>Mollusca</taxon>
        <taxon>Gastropoda</taxon>
        <taxon>Heterobranchia</taxon>
        <taxon>Euthyneura</taxon>
        <taxon>Tectipleura</taxon>
        <taxon>Aplysiida</taxon>
        <taxon>Aplysioidea</taxon>
        <taxon>Aplysiidae</taxon>
        <taxon>Aplysia</taxon>
    </lineage>
</organism>